<dbReference type="GO" id="GO:0000156">
    <property type="term" value="F:phosphorelay response regulator activity"/>
    <property type="evidence" value="ECO:0007669"/>
    <property type="project" value="TreeGrafter"/>
</dbReference>
<dbReference type="PROSITE" id="PS50110">
    <property type="entry name" value="RESPONSE_REGULATORY"/>
    <property type="match status" value="1"/>
</dbReference>
<dbReference type="Proteomes" id="UP000679779">
    <property type="component" value="Unassembled WGS sequence"/>
</dbReference>
<dbReference type="Gene3D" id="1.10.10.10">
    <property type="entry name" value="Winged helix-like DNA-binding domain superfamily/Winged helix DNA-binding domain"/>
    <property type="match status" value="1"/>
</dbReference>
<dbReference type="Pfam" id="PF00486">
    <property type="entry name" value="Trans_reg_C"/>
    <property type="match status" value="1"/>
</dbReference>
<proteinExistence type="predicted"/>
<sequence>MFKIFIVEDDQGLVGLLEEHLRRFGYDTECAADFGAVIAEFERFQPHLVLLDVNLPMYDGFYWCRQIRNGSTCPIIFISARDGKMDQVMALENGADDYLTKPFDFEIALAKINSQLRRAYGSYAASQQQRTVAVSGLTLDVERLTLAFNEDKTDLSPTEAKILDELIARSGQVVSRDRLLDKIWDDQWFVDDNTLNVYVTRVRKKLASVGIEDALQTIRGQGYRLLPNWGDET</sequence>
<comment type="caution">
    <text evidence="10">The sequence shown here is derived from an EMBL/GenBank/DDBJ whole genome shotgun (WGS) entry which is preliminary data.</text>
</comment>
<dbReference type="GO" id="GO:0032993">
    <property type="term" value="C:protein-DNA complex"/>
    <property type="evidence" value="ECO:0007669"/>
    <property type="project" value="TreeGrafter"/>
</dbReference>
<evidence type="ECO:0000256" key="5">
    <source>
        <dbReference type="ARBA" id="ARBA00023163"/>
    </source>
</evidence>
<feature type="DNA-binding region" description="OmpR/PhoB-type" evidence="7">
    <location>
        <begin position="129"/>
        <end position="227"/>
    </location>
</feature>
<evidence type="ECO:0000256" key="3">
    <source>
        <dbReference type="ARBA" id="ARBA00023015"/>
    </source>
</evidence>
<dbReference type="InterPro" id="IPR001867">
    <property type="entry name" value="OmpR/PhoB-type_DNA-bd"/>
</dbReference>
<keyword evidence="4 7" id="KW-0238">DNA-binding</keyword>
<dbReference type="GO" id="GO:0000976">
    <property type="term" value="F:transcription cis-regulatory region binding"/>
    <property type="evidence" value="ECO:0007669"/>
    <property type="project" value="TreeGrafter"/>
</dbReference>
<dbReference type="PANTHER" id="PTHR48111">
    <property type="entry name" value="REGULATOR OF RPOS"/>
    <property type="match status" value="1"/>
</dbReference>
<dbReference type="GO" id="GO:0005829">
    <property type="term" value="C:cytosol"/>
    <property type="evidence" value="ECO:0007669"/>
    <property type="project" value="TreeGrafter"/>
</dbReference>
<dbReference type="InterPro" id="IPR036388">
    <property type="entry name" value="WH-like_DNA-bd_sf"/>
</dbReference>
<dbReference type="InterPro" id="IPR011006">
    <property type="entry name" value="CheY-like_superfamily"/>
</dbReference>
<evidence type="ECO:0000256" key="6">
    <source>
        <dbReference type="PROSITE-ProRule" id="PRU00169"/>
    </source>
</evidence>
<accession>A0A919XGH4</accession>
<evidence type="ECO:0000259" key="8">
    <source>
        <dbReference type="PROSITE" id="PS50110"/>
    </source>
</evidence>
<evidence type="ECO:0000313" key="11">
    <source>
        <dbReference type="Proteomes" id="UP000679779"/>
    </source>
</evidence>
<dbReference type="InterPro" id="IPR001789">
    <property type="entry name" value="Sig_transdc_resp-reg_receiver"/>
</dbReference>
<keyword evidence="1 6" id="KW-0597">Phosphoprotein</keyword>
<dbReference type="InterPro" id="IPR039420">
    <property type="entry name" value="WalR-like"/>
</dbReference>
<dbReference type="RefSeq" id="WP_160039135.1">
    <property type="nucleotide sequence ID" value="NZ_BORQ01000004.1"/>
</dbReference>
<keyword evidence="3" id="KW-0805">Transcription regulation</keyword>
<gene>
    <name evidence="10" type="primary">yxdJ</name>
    <name evidence="10" type="ORF">J2TS6_35430</name>
</gene>
<feature type="domain" description="OmpR/PhoB-type" evidence="9">
    <location>
        <begin position="129"/>
        <end position="227"/>
    </location>
</feature>
<keyword evidence="11" id="KW-1185">Reference proteome</keyword>
<protein>
    <submittedName>
        <fullName evidence="10">Transcriptional regulatory protein YxdJ</fullName>
    </submittedName>
</protein>
<feature type="domain" description="Response regulatory" evidence="8">
    <location>
        <begin position="3"/>
        <end position="116"/>
    </location>
</feature>
<dbReference type="Gene3D" id="6.10.250.690">
    <property type="match status" value="1"/>
</dbReference>
<dbReference type="AlphaFoldDB" id="A0A919XGH4"/>
<dbReference type="EMBL" id="BORQ01000004">
    <property type="protein sequence ID" value="GIO32402.1"/>
    <property type="molecule type" value="Genomic_DNA"/>
</dbReference>
<evidence type="ECO:0000256" key="7">
    <source>
        <dbReference type="PROSITE-ProRule" id="PRU01091"/>
    </source>
</evidence>
<dbReference type="PANTHER" id="PTHR48111:SF31">
    <property type="entry name" value="TRANSCRIPTIONAL REGULATORY PROTEIN YXDJ"/>
    <property type="match status" value="1"/>
</dbReference>
<evidence type="ECO:0000259" key="9">
    <source>
        <dbReference type="PROSITE" id="PS51755"/>
    </source>
</evidence>
<evidence type="ECO:0000256" key="4">
    <source>
        <dbReference type="ARBA" id="ARBA00023125"/>
    </source>
</evidence>
<evidence type="ECO:0000256" key="2">
    <source>
        <dbReference type="ARBA" id="ARBA00023012"/>
    </source>
</evidence>
<keyword evidence="2" id="KW-0902">Two-component regulatory system</keyword>
<evidence type="ECO:0000313" key="10">
    <source>
        <dbReference type="EMBL" id="GIO32402.1"/>
    </source>
</evidence>
<dbReference type="CDD" id="cd00383">
    <property type="entry name" value="trans_reg_C"/>
    <property type="match status" value="1"/>
</dbReference>
<dbReference type="PROSITE" id="PS51755">
    <property type="entry name" value="OMPR_PHOB"/>
    <property type="match status" value="1"/>
</dbReference>
<dbReference type="Gene3D" id="3.40.50.2300">
    <property type="match status" value="1"/>
</dbReference>
<feature type="modified residue" description="4-aspartylphosphate" evidence="6">
    <location>
        <position position="52"/>
    </location>
</feature>
<dbReference type="InterPro" id="IPR016032">
    <property type="entry name" value="Sig_transdc_resp-reg_C-effctor"/>
</dbReference>
<dbReference type="SUPFAM" id="SSF46894">
    <property type="entry name" value="C-terminal effector domain of the bipartite response regulators"/>
    <property type="match status" value="1"/>
</dbReference>
<organism evidence="10 11">
    <name type="scientific">Paenibacillus albilobatus</name>
    <dbReference type="NCBI Taxonomy" id="2716884"/>
    <lineage>
        <taxon>Bacteria</taxon>
        <taxon>Bacillati</taxon>
        <taxon>Bacillota</taxon>
        <taxon>Bacilli</taxon>
        <taxon>Bacillales</taxon>
        <taxon>Paenibacillaceae</taxon>
        <taxon>Paenibacillus</taxon>
    </lineage>
</organism>
<dbReference type="SMART" id="SM00448">
    <property type="entry name" value="REC"/>
    <property type="match status" value="1"/>
</dbReference>
<keyword evidence="5" id="KW-0804">Transcription</keyword>
<dbReference type="Pfam" id="PF00072">
    <property type="entry name" value="Response_reg"/>
    <property type="match status" value="1"/>
</dbReference>
<dbReference type="SUPFAM" id="SSF52172">
    <property type="entry name" value="CheY-like"/>
    <property type="match status" value="1"/>
</dbReference>
<dbReference type="SMART" id="SM00862">
    <property type="entry name" value="Trans_reg_C"/>
    <property type="match status" value="1"/>
</dbReference>
<dbReference type="CDD" id="cd18159">
    <property type="entry name" value="REC_OmpR_NsrR-like"/>
    <property type="match status" value="1"/>
</dbReference>
<evidence type="ECO:0000256" key="1">
    <source>
        <dbReference type="ARBA" id="ARBA00022553"/>
    </source>
</evidence>
<reference evidence="10" key="1">
    <citation type="submission" date="2021-03" db="EMBL/GenBank/DDBJ databases">
        <title>Antimicrobial resistance genes in bacteria isolated from Japanese honey, and their potential for conferring macrolide and lincosamide resistance in the American foulbrood pathogen Paenibacillus larvae.</title>
        <authorList>
            <person name="Okamoto M."/>
            <person name="Kumagai M."/>
            <person name="Kanamori H."/>
            <person name="Takamatsu D."/>
        </authorList>
    </citation>
    <scope>NUCLEOTIDE SEQUENCE</scope>
    <source>
        <strain evidence="10">J2TS6</strain>
    </source>
</reference>
<name>A0A919XGH4_9BACL</name>
<dbReference type="GO" id="GO:0006355">
    <property type="term" value="P:regulation of DNA-templated transcription"/>
    <property type="evidence" value="ECO:0007669"/>
    <property type="project" value="InterPro"/>
</dbReference>